<dbReference type="GO" id="GO:0035803">
    <property type="term" value="P:egg coat formation"/>
    <property type="evidence" value="ECO:0007669"/>
    <property type="project" value="TreeGrafter"/>
</dbReference>
<feature type="region of interest" description="Disordered" evidence="2">
    <location>
        <begin position="1"/>
        <end position="68"/>
    </location>
</feature>
<protein>
    <recommendedName>
        <fullName evidence="3">ZP domain-containing protein</fullName>
    </recommendedName>
</protein>
<evidence type="ECO:0000313" key="4">
    <source>
        <dbReference type="EMBL" id="KAG9329318.1"/>
    </source>
</evidence>
<dbReference type="PANTHER" id="PTHR11576:SF18">
    <property type="entry name" value="ZONA PELLUCIDA PROTEIN C"/>
    <property type="match status" value="1"/>
</dbReference>
<dbReference type="InterPro" id="IPR001507">
    <property type="entry name" value="ZP_dom"/>
</dbReference>
<feature type="compositionally biased region" description="Basic and acidic residues" evidence="2">
    <location>
        <begin position="1"/>
        <end position="15"/>
    </location>
</feature>
<evidence type="ECO:0000259" key="3">
    <source>
        <dbReference type="PROSITE" id="PS51034"/>
    </source>
</evidence>
<dbReference type="SMART" id="SM00241">
    <property type="entry name" value="ZP"/>
    <property type="match status" value="1"/>
</dbReference>
<dbReference type="Pfam" id="PF00100">
    <property type="entry name" value="Zona_pellucida"/>
    <property type="match status" value="1"/>
</dbReference>
<dbReference type="InterPro" id="IPR055355">
    <property type="entry name" value="ZP-C"/>
</dbReference>
<dbReference type="Gene3D" id="2.60.40.3210">
    <property type="entry name" value="Zona pellucida, ZP-N domain"/>
    <property type="match status" value="1"/>
</dbReference>
<dbReference type="InterPro" id="IPR042235">
    <property type="entry name" value="ZP-C_dom"/>
</dbReference>
<dbReference type="GO" id="GO:0031012">
    <property type="term" value="C:extracellular matrix"/>
    <property type="evidence" value="ECO:0007669"/>
    <property type="project" value="TreeGrafter"/>
</dbReference>
<accession>A0A8T2MUJ1</accession>
<dbReference type="Gene3D" id="2.60.40.4100">
    <property type="entry name" value="Zona pellucida, ZP-C domain"/>
    <property type="match status" value="1"/>
</dbReference>
<feature type="region of interest" description="Disordered" evidence="2">
    <location>
        <begin position="565"/>
        <end position="625"/>
    </location>
</feature>
<dbReference type="Proteomes" id="UP000824540">
    <property type="component" value="Unassembled WGS sequence"/>
</dbReference>
<dbReference type="GO" id="GO:0007339">
    <property type="term" value="P:binding of sperm to zona pellucida"/>
    <property type="evidence" value="ECO:0007669"/>
    <property type="project" value="TreeGrafter"/>
</dbReference>
<dbReference type="InterPro" id="IPR055356">
    <property type="entry name" value="ZP-N"/>
</dbReference>
<feature type="domain" description="ZP" evidence="3">
    <location>
        <begin position="162"/>
        <end position="419"/>
    </location>
</feature>
<evidence type="ECO:0000256" key="1">
    <source>
        <dbReference type="ARBA" id="ARBA00023157"/>
    </source>
</evidence>
<evidence type="ECO:0000313" key="5">
    <source>
        <dbReference type="Proteomes" id="UP000824540"/>
    </source>
</evidence>
<keyword evidence="5" id="KW-1185">Reference proteome</keyword>
<dbReference type="GO" id="GO:2000344">
    <property type="term" value="P:positive regulation of acrosome reaction"/>
    <property type="evidence" value="ECO:0007669"/>
    <property type="project" value="TreeGrafter"/>
</dbReference>
<dbReference type="PANTHER" id="PTHR11576">
    <property type="entry name" value="ZONA PELLUCIDA SPERM-BINDING PROTEIN 3"/>
    <property type="match status" value="1"/>
</dbReference>
<sequence>MSSDLRDPGGGRGEGRAGNTARETENMPEKGGVEEQTERAVERHTDTTALDNLDIDNTGASRRAGHAPAHLLKDTAPLFAGRNLYRCPAGMRLQTVLSLLLWGAMLPLLSVGEEIPDPNKAMQNASQLYLSLFGPPERLQQGPSSSAPGRQQESGEVELEVWCHGGQLTLALDRRLKNGAELSPESITLGDGCKSNGLSVDHLWFTYSVSQCGTKRSVHGGMQMYRNILQYIPDPSTLAPPLAGAFAAPVRCSVERLKEDDASPAVMSLPVSMKSHGFALTTMDSSWTGAAESSLYRRGEPVRIQATASSVGWGQRLYVQSCHATASPEPESRPRVRLIVKKGCVAYVVSKRGQARFIPSGWRNAIYLHCELVVREDKVSSGSKFCNYNQRKQRWEELNGDVIVCSCCKTECDESAQKDSPAGPSVWVSTGPLIVMETDTLVPGLRELPVTMETTPLPPALGTPLGYPEAQRWLWPPPAEGATDLHAQSFLGGSVEMQEGFGGPQGWPAAGVGSQAPWALPPAVVEGGVMIIRHVPEEQSHASSEGVYLFMPPQNDADLLQYRRDDPSAADPWNPVRNGPFPQPWAEPDPIREEARRKRWWSQEWGEGQNSELSPNAGPAQQQHEPVNGEAELNPLDGVAVSDEGMVVQRTEVVMQKGRGWRDPIVLSRSRSRLTLTRSEGPAQMVRYEEEERGVGEGNRATKRKIVLEEENVQPMALKAVLRRMYKAE</sequence>
<reference evidence="4" key="1">
    <citation type="thesis" date="2021" institute="BYU ScholarsArchive" country="Provo, UT, USA">
        <title>Applications of and Algorithms for Genome Assembly and Genomic Analyses with an Emphasis on Marine Teleosts.</title>
        <authorList>
            <person name="Pickett B.D."/>
        </authorList>
    </citation>
    <scope>NUCLEOTIDE SEQUENCE</scope>
    <source>
        <strain evidence="4">HI-2016</strain>
    </source>
</reference>
<dbReference type="EMBL" id="JAFBMS010001292">
    <property type="protein sequence ID" value="KAG9329318.1"/>
    <property type="molecule type" value="Genomic_DNA"/>
</dbReference>
<proteinExistence type="predicted"/>
<keyword evidence="1" id="KW-1015">Disulfide bond</keyword>
<gene>
    <name evidence="4" type="ORF">JZ751_005779</name>
</gene>
<feature type="compositionally biased region" description="Polar residues" evidence="2">
    <location>
        <begin position="608"/>
        <end position="625"/>
    </location>
</feature>
<feature type="compositionally biased region" description="Basic and acidic residues" evidence="2">
    <location>
        <begin position="22"/>
        <end position="46"/>
    </location>
</feature>
<dbReference type="AlphaFoldDB" id="A0A8T2MUJ1"/>
<dbReference type="OrthoDB" id="8941595at2759"/>
<dbReference type="GO" id="GO:0032190">
    <property type="term" value="F:acrosin binding"/>
    <property type="evidence" value="ECO:0007669"/>
    <property type="project" value="TreeGrafter"/>
</dbReference>
<evidence type="ECO:0000256" key="2">
    <source>
        <dbReference type="SAM" id="MobiDB-lite"/>
    </source>
</evidence>
<organism evidence="4 5">
    <name type="scientific">Albula glossodonta</name>
    <name type="common">roundjaw bonefish</name>
    <dbReference type="NCBI Taxonomy" id="121402"/>
    <lineage>
        <taxon>Eukaryota</taxon>
        <taxon>Metazoa</taxon>
        <taxon>Chordata</taxon>
        <taxon>Craniata</taxon>
        <taxon>Vertebrata</taxon>
        <taxon>Euteleostomi</taxon>
        <taxon>Actinopterygii</taxon>
        <taxon>Neopterygii</taxon>
        <taxon>Teleostei</taxon>
        <taxon>Albuliformes</taxon>
        <taxon>Albulidae</taxon>
        <taxon>Albula</taxon>
    </lineage>
</organism>
<dbReference type="PROSITE" id="PS51034">
    <property type="entry name" value="ZP_2"/>
    <property type="match status" value="1"/>
</dbReference>
<comment type="caution">
    <text evidence="4">The sequence shown here is derived from an EMBL/GenBank/DDBJ whole genome shotgun (WGS) entry which is preliminary data.</text>
</comment>
<dbReference type="Pfam" id="PF23344">
    <property type="entry name" value="ZP-N"/>
    <property type="match status" value="1"/>
</dbReference>
<name>A0A8T2MUJ1_9TELE</name>